<dbReference type="PANTHER" id="PTHR11076:SF33">
    <property type="entry name" value="DNA POLYMERASE KAPPA"/>
    <property type="match status" value="1"/>
</dbReference>
<feature type="binding site" evidence="13">
    <location>
        <position position="21"/>
    </location>
    <ligand>
        <name>Mg(2+)</name>
        <dbReference type="ChEBI" id="CHEBI:18420"/>
    </ligand>
</feature>
<dbReference type="GO" id="GO:0000287">
    <property type="term" value="F:magnesium ion binding"/>
    <property type="evidence" value="ECO:0007669"/>
    <property type="project" value="UniProtKB-UniRule"/>
</dbReference>
<gene>
    <name evidence="13" type="primary">dinB</name>
    <name evidence="15" type="ORF">IV73_GL000823</name>
</gene>
<dbReference type="GO" id="GO:0009432">
    <property type="term" value="P:SOS response"/>
    <property type="evidence" value="ECO:0007669"/>
    <property type="project" value="TreeGrafter"/>
</dbReference>
<evidence type="ECO:0000256" key="1">
    <source>
        <dbReference type="ARBA" id="ARBA00010945"/>
    </source>
</evidence>
<dbReference type="InterPro" id="IPR043128">
    <property type="entry name" value="Rev_trsase/Diguanyl_cyclase"/>
</dbReference>
<dbReference type="RefSeq" id="WP_057755161.1">
    <property type="nucleotide sequence ID" value="NZ_JQBP01000003.1"/>
</dbReference>
<evidence type="ECO:0000313" key="15">
    <source>
        <dbReference type="EMBL" id="KRN75063.1"/>
    </source>
</evidence>
<organism evidence="15 16">
    <name type="scientific">Weissella kandleri</name>
    <dbReference type="NCBI Taxonomy" id="1616"/>
    <lineage>
        <taxon>Bacteria</taxon>
        <taxon>Bacillati</taxon>
        <taxon>Bacillota</taxon>
        <taxon>Bacilli</taxon>
        <taxon>Lactobacillales</taxon>
        <taxon>Lactobacillaceae</taxon>
        <taxon>Weissella</taxon>
    </lineage>
</organism>
<dbReference type="PATRIC" id="fig|1616.3.peg.843"/>
<dbReference type="NCBIfam" id="NF002677">
    <property type="entry name" value="PRK02406.1"/>
    <property type="match status" value="1"/>
</dbReference>
<dbReference type="GO" id="GO:0003887">
    <property type="term" value="F:DNA-directed DNA polymerase activity"/>
    <property type="evidence" value="ECO:0007669"/>
    <property type="project" value="UniProtKB-UniRule"/>
</dbReference>
<dbReference type="InterPro" id="IPR043502">
    <property type="entry name" value="DNA/RNA_pol_sf"/>
</dbReference>
<dbReference type="InterPro" id="IPR024728">
    <property type="entry name" value="PolY_HhH_motif"/>
</dbReference>
<keyword evidence="9 13" id="KW-0239">DNA-directed DNA polymerase</keyword>
<keyword evidence="6 13" id="KW-0479">Metal-binding</keyword>
<protein>
    <recommendedName>
        <fullName evidence="13">DNA polymerase IV</fullName>
        <shortName evidence="13">Pol IV</shortName>
        <ecNumber evidence="13">2.7.7.7</ecNumber>
    </recommendedName>
</protein>
<evidence type="ECO:0000256" key="6">
    <source>
        <dbReference type="ARBA" id="ARBA00022723"/>
    </source>
</evidence>
<evidence type="ECO:0000256" key="8">
    <source>
        <dbReference type="ARBA" id="ARBA00022842"/>
    </source>
</evidence>
<reference evidence="15 16" key="1">
    <citation type="journal article" date="2015" name="Genome Announc.">
        <title>Expanding the biotechnology potential of lactobacilli through comparative genomics of 213 strains and associated genera.</title>
        <authorList>
            <person name="Sun Z."/>
            <person name="Harris H.M."/>
            <person name="McCann A."/>
            <person name="Guo C."/>
            <person name="Argimon S."/>
            <person name="Zhang W."/>
            <person name="Yang X."/>
            <person name="Jeffery I.B."/>
            <person name="Cooney J.C."/>
            <person name="Kagawa T.F."/>
            <person name="Liu W."/>
            <person name="Song Y."/>
            <person name="Salvetti E."/>
            <person name="Wrobel A."/>
            <person name="Rasinkangas P."/>
            <person name="Parkhill J."/>
            <person name="Rea M.C."/>
            <person name="O'Sullivan O."/>
            <person name="Ritari J."/>
            <person name="Douillard F.P."/>
            <person name="Paul Ross R."/>
            <person name="Yang R."/>
            <person name="Briner A.E."/>
            <person name="Felis G.E."/>
            <person name="de Vos W.M."/>
            <person name="Barrangou R."/>
            <person name="Klaenhammer T.R."/>
            <person name="Caufield P.W."/>
            <person name="Cui Y."/>
            <person name="Zhang H."/>
            <person name="O'Toole P.W."/>
        </authorList>
    </citation>
    <scope>NUCLEOTIDE SEQUENCE [LARGE SCALE GENOMIC DNA]</scope>
    <source>
        <strain evidence="15 16">DSM 20593</strain>
    </source>
</reference>
<feature type="domain" description="UmuC" evidence="14">
    <location>
        <begin position="17"/>
        <end position="201"/>
    </location>
</feature>
<keyword evidence="7 13" id="KW-0227">DNA damage</keyword>
<dbReference type="AlphaFoldDB" id="A0A0R2JL40"/>
<evidence type="ECO:0000256" key="10">
    <source>
        <dbReference type="ARBA" id="ARBA00023125"/>
    </source>
</evidence>
<dbReference type="EMBL" id="JQBP01000003">
    <property type="protein sequence ID" value="KRN75063.1"/>
    <property type="molecule type" value="Genomic_DNA"/>
</dbReference>
<dbReference type="InterPro" id="IPR036775">
    <property type="entry name" value="DNA_pol_Y-fam_lit_finger_sf"/>
</dbReference>
<dbReference type="Gene3D" id="3.30.70.270">
    <property type="match status" value="1"/>
</dbReference>
<dbReference type="HAMAP" id="MF_01113">
    <property type="entry name" value="DNApol_IV"/>
    <property type="match status" value="1"/>
</dbReference>
<keyword evidence="13" id="KW-0963">Cytoplasm</keyword>
<keyword evidence="2 13" id="KW-0515">Mutator protein</keyword>
<keyword evidence="11 13" id="KW-0234">DNA repair</keyword>
<dbReference type="GO" id="GO:0006261">
    <property type="term" value="P:DNA-templated DNA replication"/>
    <property type="evidence" value="ECO:0007669"/>
    <property type="project" value="UniProtKB-UniRule"/>
</dbReference>
<dbReference type="Gene3D" id="1.10.150.20">
    <property type="entry name" value="5' to 3' exonuclease, C-terminal subdomain"/>
    <property type="match status" value="1"/>
</dbReference>
<evidence type="ECO:0000256" key="12">
    <source>
        <dbReference type="ARBA" id="ARBA00049244"/>
    </source>
</evidence>
<evidence type="ECO:0000256" key="11">
    <source>
        <dbReference type="ARBA" id="ARBA00023204"/>
    </source>
</evidence>
<comment type="caution">
    <text evidence="15">The sequence shown here is derived from an EMBL/GenBank/DDBJ whole genome shotgun (WGS) entry which is preliminary data.</text>
</comment>
<dbReference type="Pfam" id="PF11798">
    <property type="entry name" value="IMS_HHH"/>
    <property type="match status" value="1"/>
</dbReference>
<feature type="active site" evidence="13">
    <location>
        <position position="120"/>
    </location>
</feature>
<evidence type="ECO:0000259" key="14">
    <source>
        <dbReference type="PROSITE" id="PS50173"/>
    </source>
</evidence>
<dbReference type="GO" id="GO:0006281">
    <property type="term" value="P:DNA repair"/>
    <property type="evidence" value="ECO:0007669"/>
    <property type="project" value="UniProtKB-UniRule"/>
</dbReference>
<evidence type="ECO:0000256" key="9">
    <source>
        <dbReference type="ARBA" id="ARBA00022932"/>
    </source>
</evidence>
<comment type="catalytic activity">
    <reaction evidence="12 13">
        <text>DNA(n) + a 2'-deoxyribonucleoside 5'-triphosphate = DNA(n+1) + diphosphate</text>
        <dbReference type="Rhea" id="RHEA:22508"/>
        <dbReference type="Rhea" id="RHEA-COMP:17339"/>
        <dbReference type="Rhea" id="RHEA-COMP:17340"/>
        <dbReference type="ChEBI" id="CHEBI:33019"/>
        <dbReference type="ChEBI" id="CHEBI:61560"/>
        <dbReference type="ChEBI" id="CHEBI:173112"/>
        <dbReference type="EC" id="2.7.7.7"/>
    </reaction>
</comment>
<comment type="similarity">
    <text evidence="1 13">Belongs to the DNA polymerase type-Y family.</text>
</comment>
<dbReference type="GO" id="GO:0042276">
    <property type="term" value="P:error-prone translesion synthesis"/>
    <property type="evidence" value="ECO:0007669"/>
    <property type="project" value="TreeGrafter"/>
</dbReference>
<dbReference type="GO" id="GO:0005829">
    <property type="term" value="C:cytosol"/>
    <property type="evidence" value="ECO:0007669"/>
    <property type="project" value="TreeGrafter"/>
</dbReference>
<dbReference type="FunFam" id="3.30.1490.100:FF:000004">
    <property type="entry name" value="DNA polymerase IV"/>
    <property type="match status" value="1"/>
</dbReference>
<evidence type="ECO:0000256" key="5">
    <source>
        <dbReference type="ARBA" id="ARBA00022705"/>
    </source>
</evidence>
<dbReference type="SUPFAM" id="SSF100879">
    <property type="entry name" value="Lesion bypass DNA polymerase (Y-family), little finger domain"/>
    <property type="match status" value="1"/>
</dbReference>
<evidence type="ECO:0000313" key="16">
    <source>
        <dbReference type="Proteomes" id="UP000051655"/>
    </source>
</evidence>
<dbReference type="EC" id="2.7.7.7" evidence="13"/>
<keyword evidence="4 13" id="KW-0548">Nucleotidyltransferase</keyword>
<dbReference type="InterPro" id="IPR017961">
    <property type="entry name" value="DNA_pol_Y-fam_little_finger"/>
</dbReference>
<dbReference type="Gene3D" id="3.30.1490.100">
    <property type="entry name" value="DNA polymerase, Y-family, little finger domain"/>
    <property type="match status" value="1"/>
</dbReference>
<keyword evidence="10 13" id="KW-0238">DNA-binding</keyword>
<dbReference type="Pfam" id="PF11799">
    <property type="entry name" value="IMS_C"/>
    <property type="match status" value="1"/>
</dbReference>
<comment type="subcellular location">
    <subcellularLocation>
        <location evidence="13">Cytoplasm</location>
    </subcellularLocation>
</comment>
<keyword evidence="16" id="KW-1185">Reference proteome</keyword>
<evidence type="ECO:0000256" key="3">
    <source>
        <dbReference type="ARBA" id="ARBA00022679"/>
    </source>
</evidence>
<comment type="function">
    <text evidence="13">Poorly processive, error-prone DNA polymerase involved in untargeted mutagenesis. Copies undamaged DNA at stalled replication forks, which arise in vivo from mismatched or misaligned primer ends. These misaligned primers can be extended by PolIV. Exhibits no 3'-5' exonuclease (proofreading) activity. May be involved in translesional synthesis, in conjunction with the beta clamp from PolIII.</text>
</comment>
<feature type="site" description="Substrate discrimination" evidence="13">
    <location>
        <position position="26"/>
    </location>
</feature>
<dbReference type="OrthoDB" id="9808813at2"/>
<dbReference type="Pfam" id="PF00817">
    <property type="entry name" value="IMS"/>
    <property type="match status" value="1"/>
</dbReference>
<evidence type="ECO:0000256" key="13">
    <source>
        <dbReference type="HAMAP-Rule" id="MF_01113"/>
    </source>
</evidence>
<dbReference type="CDD" id="cd03586">
    <property type="entry name" value="PolY_Pol_IV_kappa"/>
    <property type="match status" value="1"/>
</dbReference>
<dbReference type="GO" id="GO:0003684">
    <property type="term" value="F:damaged DNA binding"/>
    <property type="evidence" value="ECO:0007669"/>
    <property type="project" value="InterPro"/>
</dbReference>
<dbReference type="PROSITE" id="PS50173">
    <property type="entry name" value="UMUC"/>
    <property type="match status" value="1"/>
</dbReference>
<evidence type="ECO:0000256" key="2">
    <source>
        <dbReference type="ARBA" id="ARBA00022457"/>
    </source>
</evidence>
<dbReference type="InterPro" id="IPR001126">
    <property type="entry name" value="UmuC"/>
</dbReference>
<name>A0A0R2JL40_9LACO</name>
<accession>A0A0R2JL40</accession>
<dbReference type="Gene3D" id="3.40.1170.60">
    <property type="match status" value="1"/>
</dbReference>
<keyword evidence="3 13" id="KW-0808">Transferase</keyword>
<comment type="subunit">
    <text evidence="13">Monomer.</text>
</comment>
<dbReference type="InterPro" id="IPR050116">
    <property type="entry name" value="DNA_polymerase-Y"/>
</dbReference>
<dbReference type="SUPFAM" id="SSF56672">
    <property type="entry name" value="DNA/RNA polymerases"/>
    <property type="match status" value="1"/>
</dbReference>
<evidence type="ECO:0000256" key="4">
    <source>
        <dbReference type="ARBA" id="ARBA00022695"/>
    </source>
</evidence>
<dbReference type="InterPro" id="IPR022880">
    <property type="entry name" value="DNApol_IV"/>
</dbReference>
<keyword evidence="8 13" id="KW-0460">Magnesium</keyword>
<proteinExistence type="inferred from homology"/>
<dbReference type="PANTHER" id="PTHR11076">
    <property type="entry name" value="DNA REPAIR POLYMERASE UMUC / TRANSFERASE FAMILY MEMBER"/>
    <property type="match status" value="1"/>
</dbReference>
<keyword evidence="5 13" id="KW-0235">DNA replication</keyword>
<dbReference type="STRING" id="1616.IV73_GL000823"/>
<comment type="cofactor">
    <cofactor evidence="13">
        <name>Mg(2+)</name>
        <dbReference type="ChEBI" id="CHEBI:18420"/>
    </cofactor>
    <text evidence="13">Binds 2 magnesium ions per subunit.</text>
</comment>
<dbReference type="Proteomes" id="UP000051655">
    <property type="component" value="Unassembled WGS sequence"/>
</dbReference>
<feature type="binding site" evidence="13">
    <location>
        <position position="119"/>
    </location>
    <ligand>
        <name>Mg(2+)</name>
        <dbReference type="ChEBI" id="CHEBI:18420"/>
    </ligand>
</feature>
<evidence type="ECO:0000256" key="7">
    <source>
        <dbReference type="ARBA" id="ARBA00022763"/>
    </source>
</evidence>
<sequence>MADLLEVPVVLNTERQIIHVDMDAFYAQVEMREHPEYRNEILIIGSDPRKNGGRGVVATANYAARRLGVHSAMSSNEALKLAPDAHFVQPDFKLYKTVSKQVHVIFHRYTDLVEPVAFDEAYLDVTGHQLDFSSSVELAHHLQQTIYEELKLTSSVGVSFNKFLAKLASEHNKPEGFTFVGSSDVRIFLDALPIEDVRGVGKKTLPVMHQLGIYTGRDLFAQKQTDLASHFGKLGYDLYLRIRGVDDRQVQGNRQRKSLGNERTYGPPLDNEEEILDALRELAIRLQQDLIQAHFHCKTIVLKMRDDDFKTETRRITETDFIMNQVDILYNLALDLWEEIGGYQQPIRLLGLTAQNLAPVNFDEITLDLYGE</sequence>